<dbReference type="EMBL" id="GBRH01254766">
    <property type="protein sequence ID" value="JAD43129.1"/>
    <property type="molecule type" value="Transcribed_RNA"/>
</dbReference>
<dbReference type="AlphaFoldDB" id="A0A0A8ZUT0"/>
<evidence type="ECO:0000313" key="1">
    <source>
        <dbReference type="EMBL" id="JAD43129.1"/>
    </source>
</evidence>
<reference evidence="1" key="2">
    <citation type="journal article" date="2015" name="Data Brief">
        <title>Shoot transcriptome of the giant reed, Arundo donax.</title>
        <authorList>
            <person name="Barrero R.A."/>
            <person name="Guerrero F.D."/>
            <person name="Moolhuijzen P."/>
            <person name="Goolsby J.A."/>
            <person name="Tidwell J."/>
            <person name="Bellgard S.E."/>
            <person name="Bellgard M.I."/>
        </authorList>
    </citation>
    <scope>NUCLEOTIDE SEQUENCE</scope>
    <source>
        <tissue evidence="1">Shoot tissue taken approximately 20 cm above the soil surface</tissue>
    </source>
</reference>
<accession>A0A0A8ZUT0</accession>
<organism evidence="1">
    <name type="scientific">Arundo donax</name>
    <name type="common">Giant reed</name>
    <name type="synonym">Donax arundinaceus</name>
    <dbReference type="NCBI Taxonomy" id="35708"/>
    <lineage>
        <taxon>Eukaryota</taxon>
        <taxon>Viridiplantae</taxon>
        <taxon>Streptophyta</taxon>
        <taxon>Embryophyta</taxon>
        <taxon>Tracheophyta</taxon>
        <taxon>Spermatophyta</taxon>
        <taxon>Magnoliopsida</taxon>
        <taxon>Liliopsida</taxon>
        <taxon>Poales</taxon>
        <taxon>Poaceae</taxon>
        <taxon>PACMAD clade</taxon>
        <taxon>Arundinoideae</taxon>
        <taxon>Arundineae</taxon>
        <taxon>Arundo</taxon>
    </lineage>
</organism>
<reference evidence="1" key="1">
    <citation type="submission" date="2014-09" db="EMBL/GenBank/DDBJ databases">
        <authorList>
            <person name="Magalhaes I.L.F."/>
            <person name="Oliveira U."/>
            <person name="Santos F.R."/>
            <person name="Vidigal T.H.D.A."/>
            <person name="Brescovit A.D."/>
            <person name="Santos A.J."/>
        </authorList>
    </citation>
    <scope>NUCLEOTIDE SEQUENCE</scope>
    <source>
        <tissue evidence="1">Shoot tissue taken approximately 20 cm above the soil surface</tissue>
    </source>
</reference>
<proteinExistence type="predicted"/>
<sequence length="16" mass="1811">MVAQLIFGRVAFIRCS</sequence>
<protein>
    <submittedName>
        <fullName evidence="1">Uncharacterized protein</fullName>
    </submittedName>
</protein>
<name>A0A0A8ZUT0_ARUDO</name>